<evidence type="ECO:0000256" key="2">
    <source>
        <dbReference type="ARBA" id="ARBA00023150"/>
    </source>
</evidence>
<keyword evidence="2 3" id="KW-0501">Molybdenum cofactor biosynthesis</keyword>
<keyword evidence="5" id="KW-1185">Reference proteome</keyword>
<dbReference type="PANTHER" id="PTHR30592">
    <property type="entry name" value="FORMATE DEHYDROGENASE"/>
    <property type="match status" value="1"/>
</dbReference>
<comment type="subcellular location">
    <subcellularLocation>
        <location evidence="3">Cytoplasm</location>
    </subcellularLocation>
</comment>
<dbReference type="GO" id="GO:0016783">
    <property type="term" value="F:sulfurtransferase activity"/>
    <property type="evidence" value="ECO:0007669"/>
    <property type="project" value="InterPro"/>
</dbReference>
<reference evidence="4 5" key="1">
    <citation type="submission" date="2018-06" db="EMBL/GenBank/DDBJ databases">
        <title>Complete genome of Desulfovibrio indonesiensis P37SLT.</title>
        <authorList>
            <person name="Crispim J.S."/>
            <person name="Vidigal P.M.P."/>
            <person name="Silva L.C.F."/>
            <person name="Laguardia C.N."/>
            <person name="Araujo L.C."/>
            <person name="Dias R.S."/>
            <person name="Sousa M.P."/>
            <person name="Paula S.O."/>
            <person name="Silva C."/>
        </authorList>
    </citation>
    <scope>NUCLEOTIDE SEQUENCE [LARGE SCALE GENOMIC DNA]</scope>
    <source>
        <strain evidence="4 5">P37SLT</strain>
    </source>
</reference>
<keyword evidence="4" id="KW-0808">Transferase</keyword>
<sequence>MDETIIRSIHRVNQICSGLEEDLLAVEMPLAIESEGRVILRTLCTPTMIGELVAGALYTEGIIGAPGDIHSMIIETKPDELRAIVGLSRKGQCMLASLDHARDVDTTRLFLPERPVPPEAIFSPSMLNTMMRTMEGKQSVFPKTGATHSAALFDSHGFMLSHAEDLGRHNALDKAFGAAFADGRACKASVAMVTSRISYEVCRKAVAARLRCLAGISAATSMAVDWAERHDLTLVGRLRAGRMNVYSHPRRLRLQDDTQVALKNGVA</sequence>
<comment type="similarity">
    <text evidence="3">Belongs to the FdhD family.</text>
</comment>
<dbReference type="Proteomes" id="UP000448292">
    <property type="component" value="Unassembled WGS sequence"/>
</dbReference>
<gene>
    <name evidence="3" type="primary">fdhD</name>
    <name evidence="4" type="ORF">DPQ33_12040</name>
</gene>
<dbReference type="EMBL" id="QMIE01000011">
    <property type="protein sequence ID" value="TVM16350.1"/>
    <property type="molecule type" value="Genomic_DNA"/>
</dbReference>
<comment type="function">
    <text evidence="3">Required for formate dehydrogenase (FDH) activity.</text>
</comment>
<organism evidence="4 5">
    <name type="scientific">Oceanidesulfovibrio indonesiensis</name>
    <dbReference type="NCBI Taxonomy" id="54767"/>
    <lineage>
        <taxon>Bacteria</taxon>
        <taxon>Pseudomonadati</taxon>
        <taxon>Thermodesulfobacteriota</taxon>
        <taxon>Desulfovibrionia</taxon>
        <taxon>Desulfovibrionales</taxon>
        <taxon>Desulfovibrionaceae</taxon>
        <taxon>Oceanidesulfovibrio</taxon>
    </lineage>
</organism>
<keyword evidence="1 3" id="KW-0963">Cytoplasm</keyword>
<dbReference type="NCBIfam" id="TIGR00129">
    <property type="entry name" value="fdhD_narQ"/>
    <property type="match status" value="1"/>
</dbReference>
<name>A0A7M3MCW0_9BACT</name>
<dbReference type="AlphaFoldDB" id="A0A7M3MCW0"/>
<dbReference type="InterPro" id="IPR016193">
    <property type="entry name" value="Cytidine_deaminase-like"/>
</dbReference>
<dbReference type="Gene3D" id="3.40.140.10">
    <property type="entry name" value="Cytidine Deaminase, domain 2"/>
    <property type="match status" value="1"/>
</dbReference>
<evidence type="ECO:0000256" key="1">
    <source>
        <dbReference type="ARBA" id="ARBA00022490"/>
    </source>
</evidence>
<dbReference type="HAMAP" id="MF_00187">
    <property type="entry name" value="FdhD"/>
    <property type="match status" value="1"/>
</dbReference>
<accession>A0A7M3MCW0</accession>
<proteinExistence type="inferred from homology"/>
<dbReference type="PANTHER" id="PTHR30592:SF1">
    <property type="entry name" value="SULFUR CARRIER PROTEIN FDHD"/>
    <property type="match status" value="1"/>
</dbReference>
<evidence type="ECO:0000256" key="3">
    <source>
        <dbReference type="HAMAP-Rule" id="MF_00187"/>
    </source>
</evidence>
<evidence type="ECO:0000313" key="4">
    <source>
        <dbReference type="EMBL" id="TVM16350.1"/>
    </source>
</evidence>
<dbReference type="GO" id="GO:0005737">
    <property type="term" value="C:cytoplasm"/>
    <property type="evidence" value="ECO:0007669"/>
    <property type="project" value="UniProtKB-SubCell"/>
</dbReference>
<dbReference type="Gene3D" id="3.10.20.10">
    <property type="match status" value="1"/>
</dbReference>
<dbReference type="SUPFAM" id="SSF53927">
    <property type="entry name" value="Cytidine deaminase-like"/>
    <property type="match status" value="1"/>
</dbReference>
<evidence type="ECO:0000313" key="5">
    <source>
        <dbReference type="Proteomes" id="UP000448292"/>
    </source>
</evidence>
<dbReference type="OrthoDB" id="3197277at2"/>
<dbReference type="RefSeq" id="WP_144303474.1">
    <property type="nucleotide sequence ID" value="NZ_QMIE01000011.1"/>
</dbReference>
<comment type="caution">
    <text evidence="3">Lacks conserved residue(s) required for the propagation of feature annotation.</text>
</comment>
<dbReference type="InterPro" id="IPR003786">
    <property type="entry name" value="FdhD"/>
</dbReference>
<dbReference type="PIRSF" id="PIRSF015626">
    <property type="entry name" value="FdhD"/>
    <property type="match status" value="1"/>
</dbReference>
<dbReference type="Pfam" id="PF02634">
    <property type="entry name" value="FdhD-NarQ"/>
    <property type="match status" value="1"/>
</dbReference>
<dbReference type="GO" id="GO:0006777">
    <property type="term" value="P:Mo-molybdopterin cofactor biosynthetic process"/>
    <property type="evidence" value="ECO:0007669"/>
    <property type="project" value="UniProtKB-UniRule"/>
</dbReference>
<protein>
    <recommendedName>
        <fullName evidence="3">Protein FdhD</fullName>
    </recommendedName>
</protein>
<comment type="caution">
    <text evidence="4">The sequence shown here is derived from an EMBL/GenBank/DDBJ whole genome shotgun (WGS) entry which is preliminary data.</text>
</comment>